<name>A0A382DNR8_9ZZZZ</name>
<accession>A0A382DNR8</accession>
<organism evidence="2">
    <name type="scientific">marine metagenome</name>
    <dbReference type="NCBI Taxonomy" id="408172"/>
    <lineage>
        <taxon>unclassified sequences</taxon>
        <taxon>metagenomes</taxon>
        <taxon>ecological metagenomes</taxon>
    </lineage>
</organism>
<reference evidence="2" key="1">
    <citation type="submission" date="2018-05" db="EMBL/GenBank/DDBJ databases">
        <authorList>
            <person name="Lanie J.A."/>
            <person name="Ng W.-L."/>
            <person name="Kazmierczak K.M."/>
            <person name="Andrzejewski T.M."/>
            <person name="Davidsen T.M."/>
            <person name="Wayne K.J."/>
            <person name="Tettelin H."/>
            <person name="Glass J.I."/>
            <person name="Rusch D."/>
            <person name="Podicherti R."/>
            <person name="Tsui H.-C.T."/>
            <person name="Winkler M.E."/>
        </authorList>
    </citation>
    <scope>NUCLEOTIDE SEQUENCE</scope>
</reference>
<evidence type="ECO:0000256" key="1">
    <source>
        <dbReference type="SAM" id="Phobius"/>
    </source>
</evidence>
<feature type="transmembrane region" description="Helical" evidence="1">
    <location>
        <begin position="7"/>
        <end position="26"/>
    </location>
</feature>
<evidence type="ECO:0000313" key="2">
    <source>
        <dbReference type="EMBL" id="SVB39692.1"/>
    </source>
</evidence>
<gene>
    <name evidence="2" type="ORF">METZ01_LOCUS192546</name>
</gene>
<dbReference type="PANTHER" id="PTHR36443:SF1">
    <property type="entry name" value="BSR5223 PROTEIN"/>
    <property type="match status" value="1"/>
</dbReference>
<protein>
    <recommendedName>
        <fullName evidence="3">DUF2905 domain-containing protein</fullName>
    </recommendedName>
</protein>
<dbReference type="EMBL" id="UINC01040183">
    <property type="protein sequence ID" value="SVB39692.1"/>
    <property type="molecule type" value="Genomic_DNA"/>
</dbReference>
<sequence length="71" mass="8171">VHSFGKYIVVLGLMIAVSGVVLIYFNDKLSWIGHLPGDIRIRKGNFLFYMPVATMVILNILVFIVFRLFQR</sequence>
<proteinExistence type="predicted"/>
<dbReference type="AlphaFoldDB" id="A0A382DNR8"/>
<dbReference type="PANTHER" id="PTHR36443">
    <property type="entry name" value="BSR5223 PROTEIN"/>
    <property type="match status" value="1"/>
</dbReference>
<dbReference type="InterPro" id="IPR021320">
    <property type="entry name" value="DUF2905"/>
</dbReference>
<keyword evidence="1" id="KW-0472">Membrane</keyword>
<evidence type="ECO:0008006" key="3">
    <source>
        <dbReference type="Google" id="ProtNLM"/>
    </source>
</evidence>
<dbReference type="Pfam" id="PF11146">
    <property type="entry name" value="DUF2905"/>
    <property type="match status" value="1"/>
</dbReference>
<keyword evidence="1" id="KW-0812">Transmembrane</keyword>
<feature type="non-terminal residue" evidence="2">
    <location>
        <position position="1"/>
    </location>
</feature>
<feature type="transmembrane region" description="Helical" evidence="1">
    <location>
        <begin position="46"/>
        <end position="69"/>
    </location>
</feature>
<keyword evidence="1" id="KW-1133">Transmembrane helix</keyword>